<reference evidence="1" key="1">
    <citation type="submission" date="2022-06" db="EMBL/GenBank/DDBJ databases">
        <authorList>
            <person name="Ping M."/>
        </authorList>
    </citation>
    <scope>NUCLEOTIDE SEQUENCE</scope>
    <source>
        <strain evidence="1">JCM11759T</strain>
    </source>
</reference>
<proteinExistence type="predicted"/>
<keyword evidence="2" id="KW-1185">Reference proteome</keyword>
<dbReference type="EMBL" id="CP099837">
    <property type="protein sequence ID" value="USY19220.1"/>
    <property type="molecule type" value="Genomic_DNA"/>
</dbReference>
<dbReference type="RefSeq" id="WP_254418472.1">
    <property type="nucleotide sequence ID" value="NZ_BAAAJB010000013.1"/>
</dbReference>
<accession>A0ABY5D8F2</accession>
<gene>
    <name evidence="1" type="ORF">NE857_28820</name>
</gene>
<organism evidence="1 2">
    <name type="scientific">Nocardiopsis exhalans</name>
    <dbReference type="NCBI Taxonomy" id="163604"/>
    <lineage>
        <taxon>Bacteria</taxon>
        <taxon>Bacillati</taxon>
        <taxon>Actinomycetota</taxon>
        <taxon>Actinomycetes</taxon>
        <taxon>Streptosporangiales</taxon>
        <taxon>Nocardiopsidaceae</taxon>
        <taxon>Nocardiopsis</taxon>
    </lineage>
</organism>
<evidence type="ECO:0008006" key="3">
    <source>
        <dbReference type="Google" id="ProtNLM"/>
    </source>
</evidence>
<evidence type="ECO:0000313" key="2">
    <source>
        <dbReference type="Proteomes" id="UP001055940"/>
    </source>
</evidence>
<dbReference type="Proteomes" id="UP001055940">
    <property type="component" value="Chromosome"/>
</dbReference>
<evidence type="ECO:0000313" key="1">
    <source>
        <dbReference type="EMBL" id="USY19220.1"/>
    </source>
</evidence>
<name>A0ABY5D8F2_9ACTN</name>
<protein>
    <recommendedName>
        <fullName evidence="3">HicA toxin of toxin-antitoxin</fullName>
    </recommendedName>
</protein>
<sequence>MVRPRHPDKDLESVLKGAEARGWRVERRKKYYKLYCPCEDKHFKTVKLSPSGANYLKDLLGQLRRATCWEEQDR</sequence>